<accession>A0ABP9R0Y6</accession>
<dbReference type="RefSeq" id="WP_236254953.1">
    <property type="nucleotide sequence ID" value="NZ_BAABKI010000006.1"/>
</dbReference>
<dbReference type="PANTHER" id="PTHR40124:SF1">
    <property type="entry name" value="DISAGGREGATASE RELATED REPEAT PROTEIN"/>
    <property type="match status" value="1"/>
</dbReference>
<evidence type="ECO:0000256" key="1">
    <source>
        <dbReference type="SAM" id="SignalP"/>
    </source>
</evidence>
<dbReference type="PANTHER" id="PTHR40124">
    <property type="match status" value="1"/>
</dbReference>
<feature type="chain" id="PRO_5047398818" description="Polysaccharide lyase 14 domain-containing protein" evidence="1">
    <location>
        <begin position="38"/>
        <end position="305"/>
    </location>
</feature>
<feature type="signal peptide" evidence="1">
    <location>
        <begin position="1"/>
        <end position="37"/>
    </location>
</feature>
<evidence type="ECO:0000313" key="4">
    <source>
        <dbReference type="Proteomes" id="UP001500074"/>
    </source>
</evidence>
<organism evidence="3 4">
    <name type="scientific">Modicisalibacter zincidurans</name>
    <dbReference type="NCBI Taxonomy" id="1178777"/>
    <lineage>
        <taxon>Bacteria</taxon>
        <taxon>Pseudomonadati</taxon>
        <taxon>Pseudomonadota</taxon>
        <taxon>Gammaproteobacteria</taxon>
        <taxon>Oceanospirillales</taxon>
        <taxon>Halomonadaceae</taxon>
        <taxon>Modicisalibacter</taxon>
    </lineage>
</organism>
<comment type="caution">
    <text evidence="3">The sequence shown here is derived from an EMBL/GenBank/DDBJ whole genome shotgun (WGS) entry which is preliminary data.</text>
</comment>
<gene>
    <name evidence="3" type="ORF">GCM10023342_03700</name>
</gene>
<dbReference type="EMBL" id="BAABKI010000006">
    <property type="protein sequence ID" value="GAA5170386.1"/>
    <property type="molecule type" value="Genomic_DNA"/>
</dbReference>
<dbReference type="Proteomes" id="UP001500074">
    <property type="component" value="Unassembled WGS sequence"/>
</dbReference>
<dbReference type="Gene3D" id="2.60.120.200">
    <property type="match status" value="1"/>
</dbReference>
<reference evidence="4" key="1">
    <citation type="journal article" date="2019" name="Int. J. Syst. Evol. Microbiol.">
        <title>The Global Catalogue of Microorganisms (GCM) 10K type strain sequencing project: providing services to taxonomists for standard genome sequencing and annotation.</title>
        <authorList>
            <consortium name="The Broad Institute Genomics Platform"/>
            <consortium name="The Broad Institute Genome Sequencing Center for Infectious Disease"/>
            <person name="Wu L."/>
            <person name="Ma J."/>
        </authorList>
    </citation>
    <scope>NUCLEOTIDE SEQUENCE [LARGE SCALE GENOMIC DNA]</scope>
    <source>
        <strain evidence="4">JCM 18472</strain>
    </source>
</reference>
<feature type="domain" description="Polysaccharide lyase 14" evidence="2">
    <location>
        <begin position="105"/>
        <end position="298"/>
    </location>
</feature>
<keyword evidence="4" id="KW-1185">Reference proteome</keyword>
<name>A0ABP9R0Y6_9GAMM</name>
<evidence type="ECO:0000313" key="3">
    <source>
        <dbReference type="EMBL" id="GAA5170386.1"/>
    </source>
</evidence>
<proteinExistence type="predicted"/>
<protein>
    <recommendedName>
        <fullName evidence="2">Polysaccharide lyase 14 domain-containing protein</fullName>
    </recommendedName>
</protein>
<sequence>MFTRVTHSHRSVHRIHPLSAGLALPLALLFATPGVLAGDDEQDKAPLPVPQVAPCSQRYSLAADVEPPQVEDGKRAVRQAFGTNDDWGTEKNIEVLDASQTGIGERGFRVSYPKGTSAPSDTETGGAGFYATLPALSNAERACLQYKVRFPEDFDFVKGGKLPGLYGGQAPSGGDEVTGDGFSMRFMWRKNGQGELYEYVVNKDEDNDYGKSVGRGLWRFPTGEWVTLEQEVILNDPDSDNGIARVWVDGEPILEQRGIVYRRQSDVYADGLMFSTFFGGNGKGWRTPRDQHADFADFRVYADRG</sequence>
<dbReference type="InterPro" id="IPR048958">
    <property type="entry name" value="Polysacc_lyase_14"/>
</dbReference>
<evidence type="ECO:0000259" key="2">
    <source>
        <dbReference type="Pfam" id="PF21294"/>
    </source>
</evidence>
<dbReference type="Pfam" id="PF21294">
    <property type="entry name" value="Polysacc_lyase_14"/>
    <property type="match status" value="1"/>
</dbReference>
<keyword evidence="1" id="KW-0732">Signal</keyword>